<dbReference type="Proteomes" id="UP000031668">
    <property type="component" value="Unassembled WGS sequence"/>
</dbReference>
<evidence type="ECO:0000256" key="1">
    <source>
        <dbReference type="SAM" id="Phobius"/>
    </source>
</evidence>
<evidence type="ECO:0000313" key="2">
    <source>
        <dbReference type="EMBL" id="KII63808.1"/>
    </source>
</evidence>
<feature type="transmembrane region" description="Helical" evidence="1">
    <location>
        <begin position="26"/>
        <end position="52"/>
    </location>
</feature>
<keyword evidence="1" id="KW-0472">Membrane</keyword>
<sequence length="127" mass="14436">MVEDTEEDGGIPHYSYYKSTQYTARLGVVIAIWVGVLLVSALIILVSFLILYRNIKKRSRVPSIPEQVYQIGREGCIQQYNLIQPTLTTPPYSEKYSRDLSDDIMPPPDHSEVCSCSHDVKCPPYEP</sequence>
<keyword evidence="3" id="KW-1185">Reference proteome</keyword>
<evidence type="ECO:0000313" key="3">
    <source>
        <dbReference type="Proteomes" id="UP000031668"/>
    </source>
</evidence>
<reference evidence="2 3" key="1">
    <citation type="journal article" date="2014" name="Genome Biol. Evol.">
        <title>The genome of the myxosporean Thelohanellus kitauei shows adaptations to nutrient acquisition within its fish host.</title>
        <authorList>
            <person name="Yang Y."/>
            <person name="Xiong J."/>
            <person name="Zhou Z."/>
            <person name="Huo F."/>
            <person name="Miao W."/>
            <person name="Ran C."/>
            <person name="Liu Y."/>
            <person name="Zhang J."/>
            <person name="Feng J."/>
            <person name="Wang M."/>
            <person name="Wang M."/>
            <person name="Wang L."/>
            <person name="Yao B."/>
        </authorList>
    </citation>
    <scope>NUCLEOTIDE SEQUENCE [LARGE SCALE GENOMIC DNA]</scope>
    <source>
        <strain evidence="2">Wuqing</strain>
    </source>
</reference>
<dbReference type="AlphaFoldDB" id="A0A0C2IES7"/>
<organism evidence="2 3">
    <name type="scientific">Thelohanellus kitauei</name>
    <name type="common">Myxosporean</name>
    <dbReference type="NCBI Taxonomy" id="669202"/>
    <lineage>
        <taxon>Eukaryota</taxon>
        <taxon>Metazoa</taxon>
        <taxon>Cnidaria</taxon>
        <taxon>Myxozoa</taxon>
        <taxon>Myxosporea</taxon>
        <taxon>Bivalvulida</taxon>
        <taxon>Platysporina</taxon>
        <taxon>Myxobolidae</taxon>
        <taxon>Thelohanellus</taxon>
    </lineage>
</organism>
<comment type="caution">
    <text evidence="2">The sequence shown here is derived from an EMBL/GenBank/DDBJ whole genome shotgun (WGS) entry which is preliminary data.</text>
</comment>
<name>A0A0C2IES7_THEKT</name>
<gene>
    <name evidence="2" type="ORF">RF11_15043</name>
</gene>
<keyword evidence="1" id="KW-1133">Transmembrane helix</keyword>
<keyword evidence="1" id="KW-0812">Transmembrane</keyword>
<dbReference type="EMBL" id="JWZT01004591">
    <property type="protein sequence ID" value="KII63808.1"/>
    <property type="molecule type" value="Genomic_DNA"/>
</dbReference>
<protein>
    <submittedName>
        <fullName evidence="2">Uncharacterized protein</fullName>
    </submittedName>
</protein>
<proteinExistence type="predicted"/>
<accession>A0A0C2IES7</accession>